<dbReference type="PANTHER" id="PTHR15726">
    <property type="entry name" value="RAB11-FAMILY INTERACTING PROTEIN"/>
    <property type="match status" value="1"/>
</dbReference>
<dbReference type="GO" id="GO:0032465">
    <property type="term" value="P:regulation of cytokinesis"/>
    <property type="evidence" value="ECO:0007669"/>
    <property type="project" value="TreeGrafter"/>
</dbReference>
<dbReference type="Gene3D" id="1.10.238.10">
    <property type="entry name" value="EF-hand"/>
    <property type="match status" value="1"/>
</dbReference>
<feature type="compositionally biased region" description="Pro residues" evidence="1">
    <location>
        <begin position="1"/>
        <end position="16"/>
    </location>
</feature>
<dbReference type="InterPro" id="IPR051977">
    <property type="entry name" value="Rab11-interacting_regulator"/>
</dbReference>
<dbReference type="Proteomes" id="UP000314294">
    <property type="component" value="Unassembled WGS sequence"/>
</dbReference>
<proteinExistence type="predicted"/>
<dbReference type="GO" id="GO:0005509">
    <property type="term" value="F:calcium ion binding"/>
    <property type="evidence" value="ECO:0007669"/>
    <property type="project" value="InterPro"/>
</dbReference>
<comment type="caution">
    <text evidence="3">The sequence shown here is derived from an EMBL/GenBank/DDBJ whole genome shotgun (WGS) entry which is preliminary data.</text>
</comment>
<dbReference type="GO" id="GO:0032456">
    <property type="term" value="P:endocytic recycling"/>
    <property type="evidence" value="ECO:0007669"/>
    <property type="project" value="TreeGrafter"/>
</dbReference>
<feature type="compositionally biased region" description="Basic and acidic residues" evidence="1">
    <location>
        <begin position="230"/>
        <end position="243"/>
    </location>
</feature>
<dbReference type="AlphaFoldDB" id="A0A4Z2F5Y4"/>
<dbReference type="InterPro" id="IPR011992">
    <property type="entry name" value="EF-hand-dom_pair"/>
</dbReference>
<dbReference type="GO" id="GO:0032154">
    <property type="term" value="C:cleavage furrow"/>
    <property type="evidence" value="ECO:0007669"/>
    <property type="project" value="TreeGrafter"/>
</dbReference>
<feature type="compositionally biased region" description="Basic and acidic residues" evidence="1">
    <location>
        <begin position="436"/>
        <end position="486"/>
    </location>
</feature>
<dbReference type="InterPro" id="IPR002048">
    <property type="entry name" value="EF_hand_dom"/>
</dbReference>
<dbReference type="GO" id="GO:0055038">
    <property type="term" value="C:recycling endosome membrane"/>
    <property type="evidence" value="ECO:0007669"/>
    <property type="project" value="TreeGrafter"/>
</dbReference>
<evidence type="ECO:0000313" key="4">
    <source>
        <dbReference type="Proteomes" id="UP000314294"/>
    </source>
</evidence>
<sequence>MEPPGLPGLPGLPGPLGPAHRESEHGPPLGCHPLGSDNGGELCLNKGGQTGLDFRNEDQDQTLQQRERDNFHLDKPVELDNLLNISDFPGGGLPFDGDQFDDANAPLHGSPHISFTEKRPEELSDFSLSWLFSPKLPDAVEGSCGHEEPSLTREGRPEASRALSLGRPASPSEVSGGHSDTDTGDPFVLVDLSNGLSCLPPEASGELTPPGVSEELVDLSPEEEGGGEGAGRETLSRETRDEGLFPDQVTDLPLTWSAALPASPESRLPPNKVREPPERCAGSGPLLDSEVPDCGGGLSLRPAIPPAVTRADRPEPSGSSAEESGLQHAAAVNRRVTPERRGEDDSCALRLSAEAPSLTLAGDVFAQEGDLLPEPCAVQAESAGLMEDALCSGGTSQGNRTMALDLCAAAGEVHGEETLDVQPRAGVPDGRAPDPGADRGEEERETDGRAPDPGADRGEEERETDGRAPDPGADRGEEERATETGRHRGASFDFSVQDLHTTSPEAGRTREPTGESTSPAQMEAEDSLPMVSAVSAGEEEDVSPLKAVFDALDQDGDGFVRIEEFMEFAAAYGADQVRASPGCCSVNRLQTRK</sequence>
<dbReference type="GO" id="GO:0030496">
    <property type="term" value="C:midbody"/>
    <property type="evidence" value="ECO:0007669"/>
    <property type="project" value="TreeGrafter"/>
</dbReference>
<feature type="domain" description="EF-hand" evidence="2">
    <location>
        <begin position="540"/>
        <end position="575"/>
    </location>
</feature>
<feature type="region of interest" description="Disordered" evidence="1">
    <location>
        <begin position="1"/>
        <end position="64"/>
    </location>
</feature>
<accession>A0A4Z2F5Y4</accession>
<dbReference type="PANTHER" id="PTHR15726:SF6">
    <property type="entry name" value="RAB11 FAMILY-INTERACTING PROTEIN 3"/>
    <property type="match status" value="1"/>
</dbReference>
<evidence type="ECO:0000313" key="3">
    <source>
        <dbReference type="EMBL" id="TNN36549.1"/>
    </source>
</evidence>
<organism evidence="3 4">
    <name type="scientific">Liparis tanakae</name>
    <name type="common">Tanaka's snailfish</name>
    <dbReference type="NCBI Taxonomy" id="230148"/>
    <lineage>
        <taxon>Eukaryota</taxon>
        <taxon>Metazoa</taxon>
        <taxon>Chordata</taxon>
        <taxon>Craniata</taxon>
        <taxon>Vertebrata</taxon>
        <taxon>Euteleostomi</taxon>
        <taxon>Actinopterygii</taxon>
        <taxon>Neopterygii</taxon>
        <taxon>Teleostei</taxon>
        <taxon>Neoteleostei</taxon>
        <taxon>Acanthomorphata</taxon>
        <taxon>Eupercaria</taxon>
        <taxon>Perciformes</taxon>
        <taxon>Cottioidei</taxon>
        <taxon>Cottales</taxon>
        <taxon>Liparidae</taxon>
        <taxon>Liparis</taxon>
    </lineage>
</organism>
<dbReference type="EMBL" id="SRLO01001603">
    <property type="protein sequence ID" value="TNN36549.1"/>
    <property type="molecule type" value="Genomic_DNA"/>
</dbReference>
<dbReference type="SUPFAM" id="SSF47473">
    <property type="entry name" value="EF-hand"/>
    <property type="match status" value="1"/>
</dbReference>
<gene>
    <name evidence="3" type="ORF">EYF80_053276</name>
</gene>
<feature type="region of interest" description="Disordered" evidence="1">
    <location>
        <begin position="140"/>
        <end position="345"/>
    </location>
</feature>
<feature type="region of interest" description="Disordered" evidence="1">
    <location>
        <begin position="416"/>
        <end position="528"/>
    </location>
</feature>
<reference evidence="3 4" key="1">
    <citation type="submission" date="2019-03" db="EMBL/GenBank/DDBJ databases">
        <title>First draft genome of Liparis tanakae, snailfish: a comprehensive survey of snailfish specific genes.</title>
        <authorList>
            <person name="Kim W."/>
            <person name="Song I."/>
            <person name="Jeong J.-H."/>
            <person name="Kim D."/>
            <person name="Kim S."/>
            <person name="Ryu S."/>
            <person name="Song J.Y."/>
            <person name="Lee S.K."/>
        </authorList>
    </citation>
    <scope>NUCLEOTIDE SEQUENCE [LARGE SCALE GENOMIC DNA]</scope>
    <source>
        <tissue evidence="3">Muscle</tissue>
    </source>
</reference>
<protein>
    <submittedName>
        <fullName evidence="3">Rab11 family-interacting protein 3</fullName>
    </submittedName>
</protein>
<name>A0A4Z2F5Y4_9TELE</name>
<feature type="compositionally biased region" description="Basic and acidic residues" evidence="1">
    <location>
        <begin position="144"/>
        <end position="159"/>
    </location>
</feature>
<evidence type="ECO:0000259" key="2">
    <source>
        <dbReference type="PROSITE" id="PS50222"/>
    </source>
</evidence>
<evidence type="ECO:0000256" key="1">
    <source>
        <dbReference type="SAM" id="MobiDB-lite"/>
    </source>
</evidence>
<dbReference type="OrthoDB" id="418358at2759"/>
<keyword evidence="4" id="KW-1185">Reference proteome</keyword>
<dbReference type="GO" id="GO:0030139">
    <property type="term" value="C:endocytic vesicle"/>
    <property type="evidence" value="ECO:0007669"/>
    <property type="project" value="TreeGrafter"/>
</dbReference>
<dbReference type="PROSITE" id="PS50222">
    <property type="entry name" value="EF_HAND_2"/>
    <property type="match status" value="1"/>
</dbReference>
<feature type="compositionally biased region" description="Acidic residues" evidence="1">
    <location>
        <begin position="215"/>
        <end position="226"/>
    </location>
</feature>